<evidence type="ECO:0000259" key="1">
    <source>
        <dbReference type="PROSITE" id="PS50206"/>
    </source>
</evidence>
<keyword evidence="3" id="KW-1185">Reference proteome</keyword>
<dbReference type="Proteomes" id="UP000695562">
    <property type="component" value="Unassembled WGS sequence"/>
</dbReference>
<dbReference type="CDD" id="cd00158">
    <property type="entry name" value="RHOD"/>
    <property type="match status" value="1"/>
</dbReference>
<name>A0A8J4V0X5_9MYCE</name>
<organism evidence="2 3">
    <name type="scientific">Polysphondylium violaceum</name>
    <dbReference type="NCBI Taxonomy" id="133409"/>
    <lineage>
        <taxon>Eukaryota</taxon>
        <taxon>Amoebozoa</taxon>
        <taxon>Evosea</taxon>
        <taxon>Eumycetozoa</taxon>
        <taxon>Dictyostelia</taxon>
        <taxon>Dictyosteliales</taxon>
        <taxon>Dictyosteliaceae</taxon>
        <taxon>Polysphondylium</taxon>
    </lineage>
</organism>
<dbReference type="Gene3D" id="3.40.250.10">
    <property type="entry name" value="Rhodanese-like domain"/>
    <property type="match status" value="1"/>
</dbReference>
<dbReference type="OrthoDB" id="566238at2759"/>
<dbReference type="AlphaFoldDB" id="A0A8J4V0X5"/>
<sequence>MFRTLTKQVIRGSSSLINQRVVVQYGVRSLSTATNTTTIDTLIDTPVGKALPNPRITPPKVPKRRPGKVRSVEYPQYDSIPRIAPKGLYRITKIGFDFYLVDVREKTAFDEISIKGSVNHPLATIEESTSTMDKSKMVLCFTDTEPSWPTACEGALRLKNKGFKNVIVIEGGIKDLVDKGFVYYSDKDII</sequence>
<protein>
    <recommendedName>
        <fullName evidence="1">Rhodanese domain-containing protein</fullName>
    </recommendedName>
</protein>
<dbReference type="SUPFAM" id="SSF52821">
    <property type="entry name" value="Rhodanese/Cell cycle control phosphatase"/>
    <property type="match status" value="1"/>
</dbReference>
<evidence type="ECO:0000313" key="2">
    <source>
        <dbReference type="EMBL" id="KAF2069797.1"/>
    </source>
</evidence>
<reference evidence="2" key="1">
    <citation type="submission" date="2020-01" db="EMBL/GenBank/DDBJ databases">
        <title>Development of genomics and gene disruption for Polysphondylium violaceum indicates a role for the polyketide synthase stlB in stalk morphogenesis.</title>
        <authorList>
            <person name="Narita B."/>
            <person name="Kawabe Y."/>
            <person name="Kin K."/>
            <person name="Saito T."/>
            <person name="Gibbs R."/>
            <person name="Kuspa A."/>
            <person name="Muzny D."/>
            <person name="Queller D."/>
            <person name="Richards S."/>
            <person name="Strassman J."/>
            <person name="Sucgang R."/>
            <person name="Worley K."/>
            <person name="Schaap P."/>
        </authorList>
    </citation>
    <scope>NUCLEOTIDE SEQUENCE</scope>
    <source>
        <strain evidence="2">QSvi11</strain>
    </source>
</reference>
<dbReference type="InterPro" id="IPR036873">
    <property type="entry name" value="Rhodanese-like_dom_sf"/>
</dbReference>
<dbReference type="InterPro" id="IPR001763">
    <property type="entry name" value="Rhodanese-like_dom"/>
</dbReference>
<accession>A0A8J4V0X5</accession>
<gene>
    <name evidence="2" type="ORF">CYY_008879</name>
</gene>
<dbReference type="SMART" id="SM00450">
    <property type="entry name" value="RHOD"/>
    <property type="match status" value="1"/>
</dbReference>
<proteinExistence type="predicted"/>
<dbReference type="EMBL" id="AJWJ01000593">
    <property type="protein sequence ID" value="KAF2069797.1"/>
    <property type="molecule type" value="Genomic_DNA"/>
</dbReference>
<feature type="domain" description="Rhodanese" evidence="1">
    <location>
        <begin position="94"/>
        <end position="185"/>
    </location>
</feature>
<comment type="caution">
    <text evidence="2">The sequence shown here is derived from an EMBL/GenBank/DDBJ whole genome shotgun (WGS) entry which is preliminary data.</text>
</comment>
<dbReference type="PROSITE" id="PS50206">
    <property type="entry name" value="RHODANESE_3"/>
    <property type="match status" value="1"/>
</dbReference>
<evidence type="ECO:0000313" key="3">
    <source>
        <dbReference type="Proteomes" id="UP000695562"/>
    </source>
</evidence>
<dbReference type="Pfam" id="PF00581">
    <property type="entry name" value="Rhodanese"/>
    <property type="match status" value="1"/>
</dbReference>